<organism evidence="4 5">
    <name type="scientific">Acaulospora morrowiae</name>
    <dbReference type="NCBI Taxonomy" id="94023"/>
    <lineage>
        <taxon>Eukaryota</taxon>
        <taxon>Fungi</taxon>
        <taxon>Fungi incertae sedis</taxon>
        <taxon>Mucoromycota</taxon>
        <taxon>Glomeromycotina</taxon>
        <taxon>Glomeromycetes</taxon>
        <taxon>Diversisporales</taxon>
        <taxon>Acaulosporaceae</taxon>
        <taxon>Acaulospora</taxon>
    </lineage>
</organism>
<dbReference type="GO" id="GO:0003689">
    <property type="term" value="F:DNA clamp loader activity"/>
    <property type="evidence" value="ECO:0007669"/>
    <property type="project" value="InterPro"/>
</dbReference>
<protein>
    <submittedName>
        <fullName evidence="4">16047_t:CDS:1</fullName>
    </submittedName>
</protein>
<dbReference type="AlphaFoldDB" id="A0A9N9ASC8"/>
<comment type="caution">
    <text evidence="4">The sequence shown here is derived from an EMBL/GenBank/DDBJ whole genome shotgun (WGS) entry which is preliminary data.</text>
</comment>
<feature type="domain" description="DNA replication factor RFC1 C-terminal" evidence="3">
    <location>
        <begin position="1"/>
        <end position="86"/>
    </location>
</feature>
<evidence type="ECO:0000256" key="1">
    <source>
        <dbReference type="ARBA" id="ARBA00022705"/>
    </source>
</evidence>
<name>A0A9N9ASC8_9GLOM</name>
<dbReference type="OrthoDB" id="446168at2759"/>
<dbReference type="InterPro" id="IPR013725">
    <property type="entry name" value="DNA_replication_fac_RFC1_C"/>
</dbReference>
<evidence type="ECO:0000313" key="4">
    <source>
        <dbReference type="EMBL" id="CAG8538365.1"/>
    </source>
</evidence>
<dbReference type="PANTHER" id="PTHR23389">
    <property type="entry name" value="CHROMOSOME TRANSMISSION FIDELITY FACTOR 18"/>
    <property type="match status" value="1"/>
</dbReference>
<dbReference type="GO" id="GO:0003677">
    <property type="term" value="F:DNA binding"/>
    <property type="evidence" value="ECO:0007669"/>
    <property type="project" value="TreeGrafter"/>
</dbReference>
<dbReference type="Pfam" id="PF08519">
    <property type="entry name" value="RFC1"/>
    <property type="match status" value="1"/>
</dbReference>
<dbReference type="Proteomes" id="UP000789342">
    <property type="component" value="Unassembled WGS sequence"/>
</dbReference>
<feature type="region of interest" description="Disordered" evidence="2">
    <location>
        <begin position="98"/>
        <end position="176"/>
    </location>
</feature>
<dbReference type="GO" id="GO:0005663">
    <property type="term" value="C:DNA replication factor C complex"/>
    <property type="evidence" value="ECO:0007669"/>
    <property type="project" value="InterPro"/>
</dbReference>
<dbReference type="PANTHER" id="PTHR23389:SF6">
    <property type="entry name" value="REPLICATION FACTOR C SUBUNIT 1"/>
    <property type="match status" value="1"/>
</dbReference>
<dbReference type="EMBL" id="CAJVPV010002880">
    <property type="protein sequence ID" value="CAG8538365.1"/>
    <property type="molecule type" value="Genomic_DNA"/>
</dbReference>
<dbReference type="GO" id="GO:0006260">
    <property type="term" value="P:DNA replication"/>
    <property type="evidence" value="ECO:0007669"/>
    <property type="project" value="UniProtKB-KW"/>
</dbReference>
<evidence type="ECO:0000256" key="2">
    <source>
        <dbReference type="SAM" id="MobiDB-lite"/>
    </source>
</evidence>
<feature type="compositionally biased region" description="Acidic residues" evidence="2">
    <location>
        <begin position="113"/>
        <end position="137"/>
    </location>
</feature>
<proteinExistence type="predicted"/>
<reference evidence="4" key="1">
    <citation type="submission" date="2021-06" db="EMBL/GenBank/DDBJ databases">
        <authorList>
            <person name="Kallberg Y."/>
            <person name="Tangrot J."/>
            <person name="Rosling A."/>
        </authorList>
    </citation>
    <scope>NUCLEOTIDE SEQUENCE</scope>
    <source>
        <strain evidence="4">CL551</strain>
    </source>
</reference>
<feature type="compositionally biased region" description="Low complexity" evidence="2">
    <location>
        <begin position="98"/>
        <end position="110"/>
    </location>
</feature>
<dbReference type="GO" id="GO:0005634">
    <property type="term" value="C:nucleus"/>
    <property type="evidence" value="ECO:0007669"/>
    <property type="project" value="TreeGrafter"/>
</dbReference>
<keyword evidence="5" id="KW-1185">Reference proteome</keyword>
<accession>A0A9N9ASC8</accession>
<evidence type="ECO:0000313" key="5">
    <source>
        <dbReference type="Proteomes" id="UP000789342"/>
    </source>
</evidence>
<dbReference type="GO" id="GO:0005524">
    <property type="term" value="F:ATP binding"/>
    <property type="evidence" value="ECO:0007669"/>
    <property type="project" value="InterPro"/>
</dbReference>
<gene>
    <name evidence="4" type="ORF">AMORRO_LOCUS5005</name>
</gene>
<evidence type="ECO:0000259" key="3">
    <source>
        <dbReference type="Pfam" id="PF08519"/>
    </source>
</evidence>
<sequence>MRLKISGDKNEVRSSYIPTLFSALSRPLINEGSHGIDQVIECMDYYYLSKEDWEAIIELGIGSNDGEKTLKSIDKSVKANFTRRYNASSHPIPFLKASSVKSTSKSVSSVEIPDFEDAIEPEQDAKDEEEDISDGEEDLSKDKFIKKKNAAGEGSVRGRRSLGGASRGGRKSTSKK</sequence>
<keyword evidence="1" id="KW-0235">DNA replication</keyword>